<dbReference type="AlphaFoldDB" id="A0A366GQJ3"/>
<sequence>MFITEVNRKSPKRASGFSLIEVLIAVVILAIGLLGVAAVQVVSLQQTNNSYLQTKANLHAQNIAERIRLNGGNSLSTSEVSEVEAEVEESLGSDATVQTALNGSLATITLTWEEKVPASQESDGTETRTFVVEARVAPL</sequence>
<gene>
    <name evidence="2" type="ORF">DET50_11094</name>
</gene>
<dbReference type="NCBIfam" id="TIGR02532">
    <property type="entry name" value="IV_pilin_GFxxxE"/>
    <property type="match status" value="1"/>
</dbReference>
<dbReference type="EMBL" id="QNRO01000010">
    <property type="protein sequence ID" value="RBP29195.1"/>
    <property type="molecule type" value="Genomic_DNA"/>
</dbReference>
<dbReference type="InterPro" id="IPR012902">
    <property type="entry name" value="N_methyl_site"/>
</dbReference>
<dbReference type="NCBIfam" id="TIGR02523">
    <property type="entry name" value="type_IV_pilV"/>
    <property type="match status" value="1"/>
</dbReference>
<protein>
    <submittedName>
        <fullName evidence="2">Type IV pilus assembly protein PilV</fullName>
    </submittedName>
</protein>
<keyword evidence="1" id="KW-1133">Transmembrane helix</keyword>
<name>A0A366GQJ3_9GAMM</name>
<dbReference type="PROSITE" id="PS00409">
    <property type="entry name" value="PROKAR_NTER_METHYL"/>
    <property type="match status" value="1"/>
</dbReference>
<keyword evidence="1" id="KW-0812">Transmembrane</keyword>
<dbReference type="Proteomes" id="UP000252995">
    <property type="component" value="Unassembled WGS sequence"/>
</dbReference>
<proteinExistence type="predicted"/>
<evidence type="ECO:0000313" key="3">
    <source>
        <dbReference type="Proteomes" id="UP000252995"/>
    </source>
</evidence>
<evidence type="ECO:0000256" key="1">
    <source>
        <dbReference type="SAM" id="Phobius"/>
    </source>
</evidence>
<keyword evidence="1" id="KW-0472">Membrane</keyword>
<evidence type="ECO:0000313" key="2">
    <source>
        <dbReference type="EMBL" id="RBP29195.1"/>
    </source>
</evidence>
<dbReference type="InterPro" id="IPR013362">
    <property type="entry name" value="Pilus_4_PilV"/>
</dbReference>
<accession>A0A366GQJ3</accession>
<organism evidence="2 3">
    <name type="scientific">Marinobacter pelagius</name>
    <dbReference type="NCBI Taxonomy" id="379482"/>
    <lineage>
        <taxon>Bacteria</taxon>
        <taxon>Pseudomonadati</taxon>
        <taxon>Pseudomonadota</taxon>
        <taxon>Gammaproteobacteria</taxon>
        <taxon>Pseudomonadales</taxon>
        <taxon>Marinobacteraceae</taxon>
        <taxon>Marinobacter</taxon>
    </lineage>
</organism>
<feature type="transmembrane region" description="Helical" evidence="1">
    <location>
        <begin position="20"/>
        <end position="42"/>
    </location>
</feature>
<comment type="caution">
    <text evidence="2">The sequence shown here is derived from an EMBL/GenBank/DDBJ whole genome shotgun (WGS) entry which is preliminary data.</text>
</comment>
<dbReference type="RefSeq" id="WP_181799968.1">
    <property type="nucleotide sequence ID" value="NZ_QNRO01000010.1"/>
</dbReference>
<reference evidence="2 3" key="1">
    <citation type="submission" date="2018-06" db="EMBL/GenBank/DDBJ databases">
        <title>Freshwater and sediment microbial communities from various areas in North America, analyzing microbe dynamics in response to fracking.</title>
        <authorList>
            <person name="Lamendella R."/>
        </authorList>
    </citation>
    <scope>NUCLEOTIDE SEQUENCE [LARGE SCALE GENOMIC DNA]</scope>
    <source>
        <strain evidence="2 3">114J</strain>
    </source>
</reference>
<dbReference type="Pfam" id="PF07963">
    <property type="entry name" value="N_methyl"/>
    <property type="match status" value="1"/>
</dbReference>